<evidence type="ECO:0000259" key="8">
    <source>
        <dbReference type="Pfam" id="PF01464"/>
    </source>
</evidence>
<keyword evidence="4" id="KW-0862">Zinc</keyword>
<dbReference type="Gene3D" id="3.40.390.10">
    <property type="entry name" value="Collagenase (Catalytic Domain)"/>
    <property type="match status" value="1"/>
</dbReference>
<feature type="domain" description="Phage tail tape measure protein" evidence="9">
    <location>
        <begin position="314"/>
        <end position="513"/>
    </location>
</feature>
<feature type="domain" description="Transglycosylase SLT" evidence="8">
    <location>
        <begin position="1440"/>
        <end position="1510"/>
    </location>
</feature>
<keyword evidence="6" id="KW-0812">Transmembrane</keyword>
<evidence type="ECO:0000256" key="5">
    <source>
        <dbReference type="SAM" id="Coils"/>
    </source>
</evidence>
<feature type="transmembrane region" description="Helical" evidence="6">
    <location>
        <begin position="647"/>
        <end position="670"/>
    </location>
</feature>
<dbReference type="GO" id="GO:0004222">
    <property type="term" value="F:metalloendopeptidase activity"/>
    <property type="evidence" value="ECO:0007669"/>
    <property type="project" value="InterPro"/>
</dbReference>
<dbReference type="EMBL" id="CP061538">
    <property type="protein sequence ID" value="QNV40670.1"/>
    <property type="molecule type" value="Genomic_DNA"/>
</dbReference>
<keyword evidence="6" id="KW-1133">Transmembrane helix</keyword>
<name>A0A7H2BLX4_9MICC</name>
<dbReference type="Pfam" id="PF10145">
    <property type="entry name" value="PhageMin_Tail"/>
    <property type="match status" value="1"/>
</dbReference>
<dbReference type="GO" id="GO:0031012">
    <property type="term" value="C:extracellular matrix"/>
    <property type="evidence" value="ECO:0007669"/>
    <property type="project" value="InterPro"/>
</dbReference>
<dbReference type="Proteomes" id="UP000516421">
    <property type="component" value="Chromosome"/>
</dbReference>
<dbReference type="Pfam" id="PF00413">
    <property type="entry name" value="Peptidase_M10"/>
    <property type="match status" value="1"/>
</dbReference>
<evidence type="ECO:0000313" key="11">
    <source>
        <dbReference type="Proteomes" id="UP000516421"/>
    </source>
</evidence>
<dbReference type="SUPFAM" id="SSF53955">
    <property type="entry name" value="Lysozyme-like"/>
    <property type="match status" value="1"/>
</dbReference>
<keyword evidence="5" id="KW-0175">Coiled coil</keyword>
<dbReference type="SUPFAM" id="SSF55486">
    <property type="entry name" value="Metalloproteases ('zincins'), catalytic domain"/>
    <property type="match status" value="1"/>
</dbReference>
<keyword evidence="11" id="KW-1185">Reference proteome</keyword>
<feature type="transmembrane region" description="Helical" evidence="6">
    <location>
        <begin position="728"/>
        <end position="752"/>
    </location>
</feature>
<evidence type="ECO:0000256" key="4">
    <source>
        <dbReference type="ARBA" id="ARBA00022833"/>
    </source>
</evidence>
<feature type="domain" description="Peptidase M10 metallopeptidase" evidence="7">
    <location>
        <begin position="1276"/>
        <end position="1307"/>
    </location>
</feature>
<dbReference type="GO" id="GO:0008270">
    <property type="term" value="F:zinc ion binding"/>
    <property type="evidence" value="ECO:0007669"/>
    <property type="project" value="InterPro"/>
</dbReference>
<proteinExistence type="predicted"/>
<organism evidence="10 11">
    <name type="scientific">Rothia amarae</name>
    <dbReference type="NCBI Taxonomy" id="169480"/>
    <lineage>
        <taxon>Bacteria</taxon>
        <taxon>Bacillati</taxon>
        <taxon>Actinomycetota</taxon>
        <taxon>Actinomycetes</taxon>
        <taxon>Micrococcales</taxon>
        <taxon>Micrococcaceae</taxon>
        <taxon>Rothia</taxon>
    </lineage>
</organism>
<dbReference type="InterPro" id="IPR001818">
    <property type="entry name" value="Pept_M10_metallopeptidase"/>
</dbReference>
<sequence length="1623" mass="172817">MAIEIAAAYLPIVPTFRGIKGELEKGLLPVASRVGVSAGKNISDGVSKGIAKPDLSRLENEVVQAQKRLEDISAKSASSQEASARKVEAAQQQVAKAMRDSELAAQKLATAESEAARLQESGSVSAGKMERAQLAILTARNRLADQNASMVNAEKRLADVQSAHADSVKRGNAEYMAQESVLRGARDELEKTRNSISEMETAAEQSSGGIKGAFQRAFSGIRGGASKAADDIDSEMGGAGEKGASGMVSAFDGAFKKLPGLFAAVGLGATISASFTEAMDQTNLKGKIAAQLDLDPATAKKAGSAASQLFTQGYGESMGDVYEATSAALSSIKGLSSQSEGDIGRITGYAMNLSDAFGIDVADAVGSVGVMINNGLVPDADKGFDLMTGAMQKVPAAFRGEMTDAITEYSKHFAGLGISGEDAVGMLVKASENGSIGIDKMGDAVKEFQIRSTDMSKSTTGAYEAIGLDAEEMTGKLLAGGDTAEEAFGQIIGGLMGMDDPTAQSQAALALFGTQIEDLGVDKIPEFLGTLDPAGDKFDSLDGAASKMGDTLHDTAANKVEAFKRSIGQGFVDVAAKAIDLFDGIKGAVAPIGDFLRDTVDKWGPFAAGLTIASAGAGLWAASSSIAAGATGLWAGAMTLLRGAFTFLTGPIGLTITIVGALIGAVIYAYQNFEWFRNGVNFVWDWIKQVIAGFVDWWTQVAWPAIMTGLQWLGDKFVWLYQNVVQPVWGFITAVISGFVTWLTTVAIPWVSGALQTLGGWFSWLNDTIIQPVWYAIRVAIAAAVAVIMTIFQGLWWVISNTLGPIFLWLWNSIISPVFTWIAEKIGGFGSWFSTVALPLITGSLDILKIAFQWLWEKVSAVFTWIWNKGYAFGQWLAVTLTPYIQASLDILKLAFHWLWDKVSAVFTWSWNKIQAFANWFNQTILPYIRAGLDVLKQAFHWLWEKVSAVFSWIGDKIARTWAWIRDAIFNPLISFLKQTLGPAWQWLSDKVGQVWDWISDKIRRTWNWTRDNVLSPLMRFVEDDVVGAFTRAKDGIGRVWDKIKDKVKEPVQFVVDTVINGGFIKNYNKVAEKFKVDKLPEVHLPSGFATGGIIPGYARGGILPGYQSKKKDELLTPMRKGEGVLVPEAVRALGADFIHGVNGAANSGGVRAAEEWKKKHGVASGDGHDHGAPAGAYGWAGSSFRTSGSMPPSGGSGIWGSFQAAASRAGAMNFPDKSFLGASTKRAAQAWMGRSALNVNTDGKGPSVTVGTGNAGPWGFNQGSSVQVNPSAPSNMILSILMHEFGHALSLDHTNNGASVMHPAIAGVKSPSGSDYAALRSAWGKPGEGVKTYDVNGGESGFNLRDVLQPIWDATVGKMVNASMDGLAKMFPGNHFVGIGTNAVKQLVQSGFDFIVGNGEGADDGGSSGGDWTGTVKDALKRTGLPVRDDYVNAWKRQIQSESGGNPKAVQGGYTDINSITGDLAKGLVQVIGSTFNAYRDPSLPNDRFNPLANLVAAMNYAKARYGTSGMLGAIGRGHGYALGGIVDFARSGFQAPGLYDDGGMISGKGLRLIDHQRSTPDYVLTSKQWDAMYQIAERSATDNGTSQQINITVPEREGISPDTFGARIGEGLAWQLSKMGV</sequence>
<evidence type="ECO:0000313" key="10">
    <source>
        <dbReference type="EMBL" id="QNV40670.1"/>
    </source>
</evidence>
<dbReference type="InterPro" id="IPR008258">
    <property type="entry name" value="Transglycosylase_SLT_dom_1"/>
</dbReference>
<evidence type="ECO:0000256" key="2">
    <source>
        <dbReference type="ARBA" id="ARBA00022723"/>
    </source>
</evidence>
<feature type="coiled-coil region" evidence="5">
    <location>
        <begin position="55"/>
        <end position="202"/>
    </location>
</feature>
<dbReference type="InterPro" id="IPR023346">
    <property type="entry name" value="Lysozyme-like_dom_sf"/>
</dbReference>
<accession>A0A7H2BLX4</accession>
<keyword evidence="2" id="KW-0479">Metal-binding</keyword>
<feature type="transmembrane region" description="Helical" evidence="6">
    <location>
        <begin position="690"/>
        <end position="707"/>
    </location>
</feature>
<dbReference type="RefSeq" id="WP_190618260.1">
    <property type="nucleotide sequence ID" value="NZ_CP061538.1"/>
</dbReference>
<evidence type="ECO:0000259" key="9">
    <source>
        <dbReference type="Pfam" id="PF10145"/>
    </source>
</evidence>
<evidence type="ECO:0000256" key="3">
    <source>
        <dbReference type="ARBA" id="ARBA00022801"/>
    </source>
</evidence>
<evidence type="ECO:0000259" key="7">
    <source>
        <dbReference type="Pfam" id="PF00413"/>
    </source>
</evidence>
<dbReference type="CDD" id="cd13402">
    <property type="entry name" value="LT_TF-like"/>
    <property type="match status" value="1"/>
</dbReference>
<feature type="transmembrane region" description="Helical" evidence="6">
    <location>
        <begin position="772"/>
        <end position="799"/>
    </location>
</feature>
<reference evidence="10 11" key="1">
    <citation type="submission" date="2020-09" db="EMBL/GenBank/DDBJ databases">
        <title>Investigation of environmental microbe.</title>
        <authorList>
            <person name="Ou Y."/>
            <person name="Kang Q."/>
        </authorList>
    </citation>
    <scope>NUCLEOTIDE SEQUENCE [LARGE SCALE GENOMIC DNA]</scope>
    <source>
        <strain evidence="10 11">KJZ-9</strain>
    </source>
</reference>
<evidence type="ECO:0000256" key="1">
    <source>
        <dbReference type="ARBA" id="ARBA00022670"/>
    </source>
</evidence>
<keyword evidence="6" id="KW-0472">Membrane</keyword>
<protein>
    <submittedName>
        <fullName evidence="10">Transglycosylase SLT domain-containing protein</fullName>
    </submittedName>
</protein>
<gene>
    <name evidence="10" type="ORF">IDM48_04510</name>
</gene>
<dbReference type="InterPro" id="IPR024079">
    <property type="entry name" value="MetalloPept_cat_dom_sf"/>
</dbReference>
<keyword evidence="3" id="KW-0378">Hydrolase</keyword>
<keyword evidence="1" id="KW-0645">Protease</keyword>
<dbReference type="GO" id="GO:0006508">
    <property type="term" value="P:proteolysis"/>
    <property type="evidence" value="ECO:0007669"/>
    <property type="project" value="UniProtKB-KW"/>
</dbReference>
<dbReference type="KEGG" id="rama:IDM48_04510"/>
<dbReference type="Pfam" id="PF01464">
    <property type="entry name" value="SLT"/>
    <property type="match status" value="1"/>
</dbReference>
<evidence type="ECO:0000256" key="6">
    <source>
        <dbReference type="SAM" id="Phobius"/>
    </source>
</evidence>
<dbReference type="InterPro" id="IPR010090">
    <property type="entry name" value="Phage_tape_meas"/>
</dbReference>